<dbReference type="Gene3D" id="3.90.550.10">
    <property type="entry name" value="Spore Coat Polysaccharide Biosynthesis Protein SpsA, Chain A"/>
    <property type="match status" value="1"/>
</dbReference>
<dbReference type="Pfam" id="PF00535">
    <property type="entry name" value="Glycos_transf_2"/>
    <property type="match status" value="1"/>
</dbReference>
<keyword evidence="7" id="KW-1185">Reference proteome</keyword>
<name>A0A4R6IW74_9BACT</name>
<keyword evidence="4" id="KW-0472">Membrane</keyword>
<dbReference type="InterPro" id="IPR001173">
    <property type="entry name" value="Glyco_trans_2-like"/>
</dbReference>
<sequence>MHTVNQSQEALPSVAIILVNWKSFDVTNDCLTSLKQLNYTNYRVIVVDNGSKDGSCEKIRNQHPEVVLLPSETNQGFTGGNNIGLRYAIKQQFDYSIMLNNDTFVEPDFLHILITYMESHPKAGAIQPRIHFHHNRKLLWNGGAYFNKWTGFASTDGENQLPKQRHFLVKEVDWLSGCAFLVRNTILAKTGLLSEDFFMYSEDVDLSFRIKQLHYQLIYHPASVIYHIAGVSNKSATPGKEGYVNPMVHYYNQRNRLWIIKKYTPWYCWPTVIICNFFYLLLVLGYFTARGRFQKLRAMWHAIKDGISGGGTGY</sequence>
<dbReference type="AlphaFoldDB" id="A0A4R6IW74"/>
<dbReference type="OrthoDB" id="9771846at2"/>
<organism evidence="6 7">
    <name type="scientific">Sediminibacterium goheungense</name>
    <dbReference type="NCBI Taxonomy" id="1086393"/>
    <lineage>
        <taxon>Bacteria</taxon>
        <taxon>Pseudomonadati</taxon>
        <taxon>Bacteroidota</taxon>
        <taxon>Chitinophagia</taxon>
        <taxon>Chitinophagales</taxon>
        <taxon>Chitinophagaceae</taxon>
        <taxon>Sediminibacterium</taxon>
    </lineage>
</organism>
<dbReference type="RefSeq" id="WP_133474812.1">
    <property type="nucleotide sequence ID" value="NZ_SNWP01000011.1"/>
</dbReference>
<keyword evidence="4" id="KW-1133">Transmembrane helix</keyword>
<evidence type="ECO:0000313" key="6">
    <source>
        <dbReference type="EMBL" id="TDO26940.1"/>
    </source>
</evidence>
<proteinExistence type="inferred from homology"/>
<evidence type="ECO:0000256" key="3">
    <source>
        <dbReference type="ARBA" id="ARBA00022679"/>
    </source>
</evidence>
<keyword evidence="2" id="KW-0328">Glycosyltransferase</keyword>
<dbReference type="PANTHER" id="PTHR43179">
    <property type="entry name" value="RHAMNOSYLTRANSFERASE WBBL"/>
    <property type="match status" value="1"/>
</dbReference>
<feature type="transmembrane region" description="Helical" evidence="4">
    <location>
        <begin position="269"/>
        <end position="289"/>
    </location>
</feature>
<evidence type="ECO:0000313" key="7">
    <source>
        <dbReference type="Proteomes" id="UP000295741"/>
    </source>
</evidence>
<dbReference type="Proteomes" id="UP000295741">
    <property type="component" value="Unassembled WGS sequence"/>
</dbReference>
<reference evidence="6 7" key="1">
    <citation type="submission" date="2019-03" db="EMBL/GenBank/DDBJ databases">
        <title>Genomic Encyclopedia of Archaeal and Bacterial Type Strains, Phase II (KMG-II): from individual species to whole genera.</title>
        <authorList>
            <person name="Goeker M."/>
        </authorList>
    </citation>
    <scope>NUCLEOTIDE SEQUENCE [LARGE SCALE GENOMIC DNA]</scope>
    <source>
        <strain evidence="6 7">DSM 28323</strain>
    </source>
</reference>
<protein>
    <recommendedName>
        <fullName evidence="5">Glycosyltransferase 2-like domain-containing protein</fullName>
    </recommendedName>
</protein>
<accession>A0A4R6IW74</accession>
<keyword evidence="3" id="KW-0808">Transferase</keyword>
<dbReference type="EMBL" id="SNWP01000011">
    <property type="protein sequence ID" value="TDO26940.1"/>
    <property type="molecule type" value="Genomic_DNA"/>
</dbReference>
<dbReference type="PANTHER" id="PTHR43179:SF12">
    <property type="entry name" value="GALACTOFURANOSYLTRANSFERASE GLFT2"/>
    <property type="match status" value="1"/>
</dbReference>
<comment type="similarity">
    <text evidence="1">Belongs to the glycosyltransferase 2 family.</text>
</comment>
<evidence type="ECO:0000256" key="1">
    <source>
        <dbReference type="ARBA" id="ARBA00006739"/>
    </source>
</evidence>
<evidence type="ECO:0000256" key="4">
    <source>
        <dbReference type="SAM" id="Phobius"/>
    </source>
</evidence>
<dbReference type="GO" id="GO:0016757">
    <property type="term" value="F:glycosyltransferase activity"/>
    <property type="evidence" value="ECO:0007669"/>
    <property type="project" value="UniProtKB-KW"/>
</dbReference>
<evidence type="ECO:0000259" key="5">
    <source>
        <dbReference type="Pfam" id="PF00535"/>
    </source>
</evidence>
<dbReference type="SUPFAM" id="SSF53448">
    <property type="entry name" value="Nucleotide-diphospho-sugar transferases"/>
    <property type="match status" value="1"/>
</dbReference>
<evidence type="ECO:0000256" key="2">
    <source>
        <dbReference type="ARBA" id="ARBA00022676"/>
    </source>
</evidence>
<feature type="domain" description="Glycosyltransferase 2-like" evidence="5">
    <location>
        <begin position="17"/>
        <end position="164"/>
    </location>
</feature>
<comment type="caution">
    <text evidence="6">The sequence shown here is derived from an EMBL/GenBank/DDBJ whole genome shotgun (WGS) entry which is preliminary data.</text>
</comment>
<gene>
    <name evidence="6" type="ORF">BC659_2255</name>
</gene>
<dbReference type="InterPro" id="IPR029044">
    <property type="entry name" value="Nucleotide-diphossugar_trans"/>
</dbReference>
<dbReference type="CDD" id="cd04186">
    <property type="entry name" value="GT_2_like_c"/>
    <property type="match status" value="1"/>
</dbReference>
<keyword evidence="4" id="KW-0812">Transmembrane</keyword>